<dbReference type="Gene3D" id="3.40.50.720">
    <property type="entry name" value="NAD(P)-binding Rossmann-like Domain"/>
    <property type="match status" value="1"/>
</dbReference>
<dbReference type="GO" id="GO:0016020">
    <property type="term" value="C:membrane"/>
    <property type="evidence" value="ECO:0007669"/>
    <property type="project" value="TreeGrafter"/>
</dbReference>
<dbReference type="Pfam" id="PF00106">
    <property type="entry name" value="adh_short"/>
    <property type="match status" value="1"/>
</dbReference>
<dbReference type="Proteomes" id="UP000318148">
    <property type="component" value="Unassembled WGS sequence"/>
</dbReference>
<dbReference type="CDD" id="cd05233">
    <property type="entry name" value="SDR_c"/>
    <property type="match status" value="1"/>
</dbReference>
<evidence type="ECO:0000313" key="5">
    <source>
        <dbReference type="Proteomes" id="UP000318148"/>
    </source>
</evidence>
<evidence type="ECO:0000256" key="1">
    <source>
        <dbReference type="ARBA" id="ARBA00006484"/>
    </source>
</evidence>
<comment type="caution">
    <text evidence="4">The sequence shown here is derived from an EMBL/GenBank/DDBJ whole genome shotgun (WGS) entry which is preliminary data.</text>
</comment>
<dbReference type="PRINTS" id="PR00080">
    <property type="entry name" value="SDRFAMILY"/>
</dbReference>
<keyword evidence="2" id="KW-0560">Oxidoreductase</keyword>
<sequence>MTYSSLTKTILITGASEGIGAECARLFSSTSSNLVLVARTKSNLDTLVRELSEDCNIISIPMDVGSIDDCNSLFERIENQFGCIDVLINNAGVHERGDFQNLNVESIVKTVDVNLRAPLVLSSMAIPLMRKSGKGSIVMVASLAGMSPLQGAAIYSSTKAGLRAFAYALHDELRESNIHVGIVSPGPVETGFIMSSIDDVEDIVFSQPMSSPQQVARAIKTVSDGEKLEIAIPKMSGVLATMAYLFPKLRRAMRPGLYAKGKKNKEKYRREKGNE</sequence>
<dbReference type="InterPro" id="IPR002347">
    <property type="entry name" value="SDR_fam"/>
</dbReference>
<dbReference type="GO" id="GO:0016491">
    <property type="term" value="F:oxidoreductase activity"/>
    <property type="evidence" value="ECO:0007669"/>
    <property type="project" value="UniProtKB-KW"/>
</dbReference>
<proteinExistence type="inferred from homology"/>
<organism evidence="4 5">
    <name type="scientific">SAR92 clade bacterium</name>
    <dbReference type="NCBI Taxonomy" id="2315479"/>
    <lineage>
        <taxon>Bacteria</taxon>
        <taxon>Pseudomonadati</taxon>
        <taxon>Pseudomonadota</taxon>
        <taxon>Gammaproteobacteria</taxon>
        <taxon>Cellvibrionales</taxon>
        <taxon>Porticoccaceae</taxon>
        <taxon>SAR92 clade</taxon>
    </lineage>
</organism>
<name>A0A520LLL4_9GAMM</name>
<protein>
    <submittedName>
        <fullName evidence="4">SDR family NAD(P)-dependent oxidoreductase</fullName>
    </submittedName>
</protein>
<evidence type="ECO:0000256" key="3">
    <source>
        <dbReference type="RuleBase" id="RU000363"/>
    </source>
</evidence>
<gene>
    <name evidence="4" type="ORF">EVB02_02620</name>
</gene>
<reference evidence="4 5" key="1">
    <citation type="submission" date="2019-02" db="EMBL/GenBank/DDBJ databases">
        <title>Prokaryotic population dynamics and viral predation in marine succession experiment using metagenomics: the confinement effect.</title>
        <authorList>
            <person name="Haro-Moreno J.M."/>
            <person name="Rodriguez-Valera F."/>
            <person name="Lopez-Perez M."/>
        </authorList>
    </citation>
    <scope>NUCLEOTIDE SEQUENCE [LARGE SCALE GENOMIC DNA]</scope>
    <source>
        <strain evidence="4">MED-G169</strain>
    </source>
</reference>
<dbReference type="InterPro" id="IPR020904">
    <property type="entry name" value="Sc_DH/Rdtase_CS"/>
</dbReference>
<dbReference type="EMBL" id="SHBO01000027">
    <property type="protein sequence ID" value="RZO06313.1"/>
    <property type="molecule type" value="Genomic_DNA"/>
</dbReference>
<accession>A0A520LLL4</accession>
<comment type="similarity">
    <text evidence="1 3">Belongs to the short-chain dehydrogenases/reductases (SDR) family.</text>
</comment>
<dbReference type="InterPro" id="IPR036291">
    <property type="entry name" value="NAD(P)-bd_dom_sf"/>
</dbReference>
<dbReference type="PANTHER" id="PTHR44196:SF1">
    <property type="entry name" value="DEHYDROGENASE_REDUCTASE SDR FAMILY MEMBER 7B"/>
    <property type="match status" value="1"/>
</dbReference>
<dbReference type="SUPFAM" id="SSF51735">
    <property type="entry name" value="NAD(P)-binding Rossmann-fold domains"/>
    <property type="match status" value="1"/>
</dbReference>
<dbReference type="PROSITE" id="PS00061">
    <property type="entry name" value="ADH_SHORT"/>
    <property type="match status" value="1"/>
</dbReference>
<dbReference type="PANTHER" id="PTHR44196">
    <property type="entry name" value="DEHYDROGENASE/REDUCTASE SDR FAMILY MEMBER 7B"/>
    <property type="match status" value="1"/>
</dbReference>
<evidence type="ECO:0000313" key="4">
    <source>
        <dbReference type="EMBL" id="RZO06313.1"/>
    </source>
</evidence>
<dbReference type="PRINTS" id="PR00081">
    <property type="entry name" value="GDHRDH"/>
</dbReference>
<dbReference type="AlphaFoldDB" id="A0A520LLL4"/>
<evidence type="ECO:0000256" key="2">
    <source>
        <dbReference type="ARBA" id="ARBA00023002"/>
    </source>
</evidence>